<keyword evidence="1" id="KW-1133">Transmembrane helix</keyword>
<evidence type="ECO:0000313" key="3">
    <source>
        <dbReference type="Proteomes" id="UP000009168"/>
    </source>
</evidence>
<keyword evidence="1 2" id="KW-0812">Transmembrane</keyword>
<proteinExistence type="predicted"/>
<dbReference type="RefSeq" id="XP_012652345.1">
    <property type="nucleotide sequence ID" value="XM_012796891.1"/>
</dbReference>
<sequence>MVIVFVSKQVFFQNDKAQKTVALILLGSFSGFYLFYILGKMQLTQLFHEVADRLANGALRQGGINKWLSVHKRGHTQQQFLREKSTLVQNALLIDQTFQLQSRLKPL</sequence>
<dbReference type="KEGG" id="tet:TTHERM_000295249"/>
<feature type="transmembrane region" description="Helical" evidence="1">
    <location>
        <begin position="20"/>
        <end position="38"/>
    </location>
</feature>
<dbReference type="Proteomes" id="UP000009168">
    <property type="component" value="Unassembled WGS sequence"/>
</dbReference>
<evidence type="ECO:0000313" key="2">
    <source>
        <dbReference type="EMBL" id="EWS75107.1"/>
    </source>
</evidence>
<accession>W7XCE1</accession>
<dbReference type="GeneID" id="24438253"/>
<protein>
    <submittedName>
        <fullName evidence="2">Transmembrane protein, putative</fullName>
    </submittedName>
</protein>
<dbReference type="EMBL" id="GG662740">
    <property type="protein sequence ID" value="EWS75107.1"/>
    <property type="molecule type" value="Genomic_DNA"/>
</dbReference>
<name>W7XCE1_TETTS</name>
<evidence type="ECO:0000256" key="1">
    <source>
        <dbReference type="SAM" id="Phobius"/>
    </source>
</evidence>
<organism evidence="2 3">
    <name type="scientific">Tetrahymena thermophila (strain SB210)</name>
    <dbReference type="NCBI Taxonomy" id="312017"/>
    <lineage>
        <taxon>Eukaryota</taxon>
        <taxon>Sar</taxon>
        <taxon>Alveolata</taxon>
        <taxon>Ciliophora</taxon>
        <taxon>Intramacronucleata</taxon>
        <taxon>Oligohymenophorea</taxon>
        <taxon>Hymenostomatida</taxon>
        <taxon>Tetrahymenina</taxon>
        <taxon>Tetrahymenidae</taxon>
        <taxon>Tetrahymena</taxon>
    </lineage>
</organism>
<gene>
    <name evidence="2" type="ORF">TTHERM_000295249</name>
</gene>
<keyword evidence="1" id="KW-0472">Membrane</keyword>
<reference evidence="3" key="1">
    <citation type="journal article" date="2006" name="PLoS Biol.">
        <title>Macronuclear genome sequence of the ciliate Tetrahymena thermophila, a model eukaryote.</title>
        <authorList>
            <person name="Eisen J.A."/>
            <person name="Coyne R.S."/>
            <person name="Wu M."/>
            <person name="Wu D."/>
            <person name="Thiagarajan M."/>
            <person name="Wortman J.R."/>
            <person name="Badger J.H."/>
            <person name="Ren Q."/>
            <person name="Amedeo P."/>
            <person name="Jones K.M."/>
            <person name="Tallon L.J."/>
            <person name="Delcher A.L."/>
            <person name="Salzberg S.L."/>
            <person name="Silva J.C."/>
            <person name="Haas B.J."/>
            <person name="Majoros W.H."/>
            <person name="Farzad M."/>
            <person name="Carlton J.M."/>
            <person name="Smith R.K. Jr."/>
            <person name="Garg J."/>
            <person name="Pearlman R.E."/>
            <person name="Karrer K.M."/>
            <person name="Sun L."/>
            <person name="Manning G."/>
            <person name="Elde N.C."/>
            <person name="Turkewitz A.P."/>
            <person name="Asai D.J."/>
            <person name="Wilkes D.E."/>
            <person name="Wang Y."/>
            <person name="Cai H."/>
            <person name="Collins K."/>
            <person name="Stewart B.A."/>
            <person name="Lee S.R."/>
            <person name="Wilamowska K."/>
            <person name="Weinberg Z."/>
            <person name="Ruzzo W.L."/>
            <person name="Wloga D."/>
            <person name="Gaertig J."/>
            <person name="Frankel J."/>
            <person name="Tsao C.-C."/>
            <person name="Gorovsky M.A."/>
            <person name="Keeling P.J."/>
            <person name="Waller R.F."/>
            <person name="Patron N.J."/>
            <person name="Cherry J.M."/>
            <person name="Stover N.A."/>
            <person name="Krieger C.J."/>
            <person name="del Toro C."/>
            <person name="Ryder H.F."/>
            <person name="Williamson S.C."/>
            <person name="Barbeau R.A."/>
            <person name="Hamilton E.P."/>
            <person name="Orias E."/>
        </authorList>
    </citation>
    <scope>NUCLEOTIDE SEQUENCE [LARGE SCALE GENOMIC DNA]</scope>
    <source>
        <strain evidence="3">SB210</strain>
    </source>
</reference>
<keyword evidence="3" id="KW-1185">Reference proteome</keyword>
<dbReference type="InParanoid" id="W7XCE1"/>
<dbReference type="AlphaFoldDB" id="W7XCE1"/>